<evidence type="ECO:0000256" key="3">
    <source>
        <dbReference type="ARBA" id="ARBA00023054"/>
    </source>
</evidence>
<gene>
    <name evidence="12" type="ORF">PHYBLDRAFT_173504</name>
</gene>
<keyword evidence="6" id="KW-0469">Meiosis</keyword>
<dbReference type="Pfam" id="PF03962">
    <property type="entry name" value="Mnd1"/>
    <property type="match status" value="1"/>
</dbReference>
<protein>
    <recommendedName>
        <fullName evidence="7">Meiotic nuclear division protein 1</fullName>
    </recommendedName>
</protein>
<evidence type="ECO:0000256" key="8">
    <source>
        <dbReference type="SAM" id="Coils"/>
    </source>
</evidence>
<comment type="subcellular location">
    <subcellularLocation>
        <location evidence="1 7">Nucleus</location>
    </subcellularLocation>
</comment>
<feature type="domain" description="Mnd1 HTH" evidence="10">
    <location>
        <begin position="26"/>
        <end position="84"/>
    </location>
</feature>
<keyword evidence="3 8" id="KW-0175">Coiled coil</keyword>
<dbReference type="EMBL" id="KV440995">
    <property type="protein sequence ID" value="OAD68515.1"/>
    <property type="molecule type" value="Genomic_DNA"/>
</dbReference>
<dbReference type="VEuPathDB" id="FungiDB:PHYBLDRAFT_173504"/>
<dbReference type="InterPro" id="IPR040453">
    <property type="entry name" value="Mnd1_HTH"/>
</dbReference>
<feature type="region of interest" description="Disordered" evidence="9">
    <location>
        <begin position="1"/>
        <end position="20"/>
    </location>
</feature>
<evidence type="ECO:0000256" key="5">
    <source>
        <dbReference type="ARBA" id="ARBA00023242"/>
    </source>
</evidence>
<accession>A0A167KNN7</accession>
<name>A0A167KNN7_PHYB8</name>
<sequence>MTKVSIDNNPSRSKKGISAEEKRKRLEEMFLESGDFFQAKDVEKLGSKKGIVSQSIKEVLQSLVDDGLVMTDKIGASNYFWSFPSTAILAKKIRIEELEAAIREEGKKKSSMENTINQLSVENEPTDERIEILRNLEQAEKEHKELLKSLQPYKDNDPALMEAKKNSAKRSKEAANRWTDNIWTIRSYCINTLGTDPKTFDESFGIHEDFDTLP</sequence>
<evidence type="ECO:0000313" key="12">
    <source>
        <dbReference type="EMBL" id="OAD68515.1"/>
    </source>
</evidence>
<evidence type="ECO:0000256" key="7">
    <source>
        <dbReference type="PIRNR" id="PIRNR026991"/>
    </source>
</evidence>
<evidence type="ECO:0000256" key="4">
    <source>
        <dbReference type="ARBA" id="ARBA00023172"/>
    </source>
</evidence>
<keyword evidence="4" id="KW-0233">DNA recombination</keyword>
<evidence type="ECO:0000313" key="13">
    <source>
        <dbReference type="Proteomes" id="UP000077315"/>
    </source>
</evidence>
<dbReference type="Proteomes" id="UP000077315">
    <property type="component" value="Unassembled WGS sequence"/>
</dbReference>
<evidence type="ECO:0000256" key="2">
    <source>
        <dbReference type="ARBA" id="ARBA00005981"/>
    </source>
</evidence>
<dbReference type="RefSeq" id="XP_018286555.1">
    <property type="nucleotide sequence ID" value="XM_018437047.1"/>
</dbReference>
<dbReference type="PANTHER" id="PTHR31398:SF0">
    <property type="entry name" value="MEIOTIC NUCLEAR DIVISION PROTEIN 1 HOMOLOG"/>
    <property type="match status" value="1"/>
</dbReference>
<evidence type="ECO:0000259" key="11">
    <source>
        <dbReference type="Pfam" id="PF18517"/>
    </source>
</evidence>
<evidence type="ECO:0000256" key="6">
    <source>
        <dbReference type="ARBA" id="ARBA00023254"/>
    </source>
</evidence>
<dbReference type="PANTHER" id="PTHR31398">
    <property type="entry name" value="MEIOTIC NUCLEAR DIVISION PROTEIN 1 HOMOLOG"/>
    <property type="match status" value="1"/>
</dbReference>
<dbReference type="InterPro" id="IPR005647">
    <property type="entry name" value="Mnd1"/>
</dbReference>
<dbReference type="Pfam" id="PF18517">
    <property type="entry name" value="LZ3wCH"/>
    <property type="match status" value="1"/>
</dbReference>
<feature type="compositionally biased region" description="Polar residues" evidence="9">
    <location>
        <begin position="1"/>
        <end position="11"/>
    </location>
</feature>
<keyword evidence="5 7" id="KW-0539">Nucleus</keyword>
<feature type="coiled-coil region" evidence="8">
    <location>
        <begin position="95"/>
        <end position="156"/>
    </location>
</feature>
<dbReference type="GO" id="GO:0005634">
    <property type="term" value="C:nucleus"/>
    <property type="evidence" value="ECO:0007669"/>
    <property type="project" value="UniProtKB-SubCell"/>
</dbReference>
<dbReference type="OrthoDB" id="273345at2759"/>
<feature type="domain" description="Leucine zipper with capping helix" evidence="11">
    <location>
        <begin position="161"/>
        <end position="212"/>
    </location>
</feature>
<comment type="similarity">
    <text evidence="2 7">Belongs to the MND1 family.</text>
</comment>
<comment type="function">
    <text evidence="7">Required for proper homologous chromosome pairing and efficient cross-over and intragenic recombination during meiosis.</text>
</comment>
<dbReference type="FunCoup" id="A0A167KNN7">
    <property type="interactions" value="82"/>
</dbReference>
<dbReference type="GO" id="GO:0007131">
    <property type="term" value="P:reciprocal meiotic recombination"/>
    <property type="evidence" value="ECO:0007669"/>
    <property type="project" value="InterPro"/>
</dbReference>
<dbReference type="InterPro" id="IPR040661">
    <property type="entry name" value="LZ3wCH"/>
</dbReference>
<dbReference type="GO" id="GO:0003690">
    <property type="term" value="F:double-stranded DNA binding"/>
    <property type="evidence" value="ECO:0007669"/>
    <property type="project" value="InterPro"/>
</dbReference>
<reference evidence="13" key="1">
    <citation type="submission" date="2015-06" db="EMBL/GenBank/DDBJ databases">
        <title>Expansion of signal transduction pathways in fungi by whole-genome duplication.</title>
        <authorList>
            <consortium name="DOE Joint Genome Institute"/>
            <person name="Corrochano L.M."/>
            <person name="Kuo A."/>
            <person name="Marcet-Houben M."/>
            <person name="Polaino S."/>
            <person name="Salamov A."/>
            <person name="Villalobos J.M."/>
            <person name="Alvarez M.I."/>
            <person name="Avalos J."/>
            <person name="Benito E.P."/>
            <person name="Benoit I."/>
            <person name="Burger G."/>
            <person name="Camino L.P."/>
            <person name="Canovas D."/>
            <person name="Cerda-Olmedo E."/>
            <person name="Cheng J.-F."/>
            <person name="Dominguez A."/>
            <person name="Elias M."/>
            <person name="Eslava A.P."/>
            <person name="Glaser F."/>
            <person name="Grimwood J."/>
            <person name="Gutierrez G."/>
            <person name="Heitman J."/>
            <person name="Henrissat B."/>
            <person name="Iturriaga E.A."/>
            <person name="Lang B.F."/>
            <person name="Lavin J.L."/>
            <person name="Lee S."/>
            <person name="Li W."/>
            <person name="Lindquist E."/>
            <person name="Lopez-Garcia S."/>
            <person name="Luque E.M."/>
            <person name="Marcos A.T."/>
            <person name="Martin J."/>
            <person name="McCluskey K."/>
            <person name="Medina H.R."/>
            <person name="Miralles-Duran A."/>
            <person name="Miyazaki A."/>
            <person name="Munoz-Torres E."/>
            <person name="Oguiza J.A."/>
            <person name="Ohm R."/>
            <person name="Olmedo M."/>
            <person name="Orejas M."/>
            <person name="Ortiz-Castellanos L."/>
            <person name="Pisabarro A.G."/>
            <person name="Rodriguez-Romero J."/>
            <person name="Ruiz-Herrera J."/>
            <person name="Ruiz-Vazquez R."/>
            <person name="Sanz C."/>
            <person name="Schackwitz W."/>
            <person name="Schmutz J."/>
            <person name="Shahriari M."/>
            <person name="Shelest E."/>
            <person name="Silva-Franco F."/>
            <person name="Soanes D."/>
            <person name="Syed K."/>
            <person name="Tagua V.G."/>
            <person name="Talbot N.J."/>
            <person name="Thon M."/>
            <person name="De vries R.P."/>
            <person name="Wiebenga A."/>
            <person name="Yadav J.S."/>
            <person name="Braun E.L."/>
            <person name="Baker S."/>
            <person name="Garre V."/>
            <person name="Horwitz B."/>
            <person name="Torres-Martinez S."/>
            <person name="Idnurm A."/>
            <person name="Herrera-Estrella A."/>
            <person name="Gabaldon T."/>
            <person name="Grigoriev I.V."/>
        </authorList>
    </citation>
    <scope>NUCLEOTIDE SEQUENCE [LARGE SCALE GENOMIC DNA]</scope>
    <source>
        <strain evidence="13">NRRL 1555(-)</strain>
    </source>
</reference>
<dbReference type="STRING" id="763407.A0A167KNN7"/>
<evidence type="ECO:0000259" key="10">
    <source>
        <dbReference type="Pfam" id="PF03962"/>
    </source>
</evidence>
<dbReference type="GeneID" id="28997953"/>
<organism evidence="12 13">
    <name type="scientific">Phycomyces blakesleeanus (strain ATCC 8743b / DSM 1359 / FGSC 10004 / NBRC 33097 / NRRL 1555)</name>
    <dbReference type="NCBI Taxonomy" id="763407"/>
    <lineage>
        <taxon>Eukaryota</taxon>
        <taxon>Fungi</taxon>
        <taxon>Fungi incertae sedis</taxon>
        <taxon>Mucoromycota</taxon>
        <taxon>Mucoromycotina</taxon>
        <taxon>Mucoromycetes</taxon>
        <taxon>Mucorales</taxon>
        <taxon>Phycomycetaceae</taxon>
        <taxon>Phycomyces</taxon>
    </lineage>
</organism>
<dbReference type="PIRSF" id="PIRSF026991">
    <property type="entry name" value="Mnd1"/>
    <property type="match status" value="1"/>
</dbReference>
<evidence type="ECO:0000256" key="1">
    <source>
        <dbReference type="ARBA" id="ARBA00004123"/>
    </source>
</evidence>
<dbReference type="AlphaFoldDB" id="A0A167KNN7"/>
<keyword evidence="13" id="KW-1185">Reference proteome</keyword>
<proteinExistence type="inferred from homology"/>
<dbReference type="InParanoid" id="A0A167KNN7"/>
<evidence type="ECO:0000256" key="9">
    <source>
        <dbReference type="SAM" id="MobiDB-lite"/>
    </source>
</evidence>